<dbReference type="Proteomes" id="UP000294801">
    <property type="component" value="Unassembled WGS sequence"/>
</dbReference>
<dbReference type="EMBL" id="SMDA01000002">
    <property type="protein sequence ID" value="TCW32957.1"/>
    <property type="molecule type" value="Genomic_DNA"/>
</dbReference>
<dbReference type="Gene3D" id="2.150.10.10">
    <property type="entry name" value="Serralysin-like metalloprotease, C-terminal"/>
    <property type="match status" value="1"/>
</dbReference>
<keyword evidence="3" id="KW-1185">Reference proteome</keyword>
<name>A0ABY2CZ54_GULMO</name>
<evidence type="ECO:0000313" key="2">
    <source>
        <dbReference type="EMBL" id="TCW32957.1"/>
    </source>
</evidence>
<reference evidence="2 3" key="1">
    <citation type="submission" date="2019-03" db="EMBL/GenBank/DDBJ databases">
        <title>Genomic Encyclopedia of Type Strains, Phase IV (KMG-IV): sequencing the most valuable type-strain genomes for metagenomic binning, comparative biology and taxonomic classification.</title>
        <authorList>
            <person name="Goeker M."/>
        </authorList>
    </citation>
    <scope>NUCLEOTIDE SEQUENCE [LARGE SCALE GENOMIC DNA]</scope>
    <source>
        <strain evidence="2 3">DSM 18507</strain>
    </source>
</reference>
<dbReference type="InterPro" id="IPR025282">
    <property type="entry name" value="DUF4214"/>
</dbReference>
<dbReference type="Pfam" id="PF13946">
    <property type="entry name" value="DUF4214"/>
    <property type="match status" value="2"/>
</dbReference>
<organism evidence="2 3">
    <name type="scientific">Gulbenkiania mobilis</name>
    <dbReference type="NCBI Taxonomy" id="397457"/>
    <lineage>
        <taxon>Bacteria</taxon>
        <taxon>Pseudomonadati</taxon>
        <taxon>Pseudomonadota</taxon>
        <taxon>Betaproteobacteria</taxon>
        <taxon>Neisseriales</taxon>
        <taxon>Chromobacteriaceae</taxon>
        <taxon>Gulbenkiania</taxon>
    </lineage>
</organism>
<proteinExistence type="predicted"/>
<dbReference type="Gene3D" id="1.10.3130.20">
    <property type="entry name" value="Phycobilisome linker domain"/>
    <property type="match status" value="1"/>
</dbReference>
<comment type="caution">
    <text evidence="2">The sequence shown here is derived from an EMBL/GenBank/DDBJ whole genome shotgun (WGS) entry which is preliminary data.</text>
</comment>
<feature type="domain" description="DUF4214" evidence="1">
    <location>
        <begin position="94"/>
        <end position="162"/>
    </location>
</feature>
<accession>A0ABY2CZ54</accession>
<evidence type="ECO:0000313" key="3">
    <source>
        <dbReference type="Proteomes" id="UP000294801"/>
    </source>
</evidence>
<protein>
    <submittedName>
        <fullName evidence="2">Uncharacterized protein DUF4214</fullName>
    </submittedName>
</protein>
<sequence>MSAQSEKAVTALYKGLLGRSPESASLQQYVGKLDSGFLTTAQVASDLVASAVFGAYTLPVARLYTAAFGRLPDPEGLAFWVNVRRQGADTGQIAKQFLGSDEFASLYGSRPDDTTFLTALYQNVLGRSPDTPGLMYWKGRLAEGESRSYVLDSFAQSPENRANADLKLKLSTVWGVQQGTTPTADELAALPTGFEAALAKIMSTGGSGPSLTLSGKLLTESPLNDGTVDGSLTLMLTGGEFAGAIGAALGKVTGAPAGLTARLVKTGAHTAELFLDGVAKAHASINSTKNISLSFTDKDFSGLKAADVVGATASGIALSFIDLPPVKISNDIFAPALSTTATFRLDLQNDVLTVGGKTVLPESGSWPKVSTVDLRQLVAASVSVVGDNAVSEVIHAAPGGGRLQAGGGDDILHAAEGVDRIVFAKSAADNGVDRILGFELGAGKDVLDFTAFLNSPQKSSVATVDASVMPAKPITWTNGQILVVAGTFAGPADVAALFDGAVFAEPTASRKAVVITADLTGDASVWFVTNQADVTHVTADEVELVATMADINNLQLVGFNAGNFA</sequence>
<evidence type="ECO:0000259" key="1">
    <source>
        <dbReference type="Pfam" id="PF13946"/>
    </source>
</evidence>
<dbReference type="RefSeq" id="WP_132097948.1">
    <property type="nucleotide sequence ID" value="NZ_SMDA01000002.1"/>
</dbReference>
<dbReference type="SUPFAM" id="SSF51120">
    <property type="entry name" value="beta-Roll"/>
    <property type="match status" value="1"/>
</dbReference>
<feature type="domain" description="DUF4214" evidence="1">
    <location>
        <begin position="6"/>
        <end position="51"/>
    </location>
</feature>
<dbReference type="InterPro" id="IPR011049">
    <property type="entry name" value="Serralysin-like_metalloprot_C"/>
</dbReference>
<dbReference type="InterPro" id="IPR038255">
    <property type="entry name" value="PBS_linker_sf"/>
</dbReference>
<gene>
    <name evidence="2" type="ORF">EV669_102256</name>
</gene>